<evidence type="ECO:0008006" key="4">
    <source>
        <dbReference type="Google" id="ProtNLM"/>
    </source>
</evidence>
<evidence type="ECO:0000313" key="3">
    <source>
        <dbReference type="Proteomes" id="UP000019491"/>
    </source>
</evidence>
<accession>X0Q0S3</accession>
<dbReference type="AlphaFoldDB" id="X0Q0S3"/>
<evidence type="ECO:0000313" key="2">
    <source>
        <dbReference type="EMBL" id="GAF49533.1"/>
    </source>
</evidence>
<evidence type="ECO:0000256" key="1">
    <source>
        <dbReference type="SAM" id="MobiDB-lite"/>
    </source>
</evidence>
<comment type="caution">
    <text evidence="2">The sequence shown here is derived from an EMBL/GenBank/DDBJ whole genome shotgun (WGS) entry which is preliminary data.</text>
</comment>
<keyword evidence="3" id="KW-1185">Reference proteome</keyword>
<proteinExistence type="predicted"/>
<organism evidence="2 3">
    <name type="scientific">Rhodococcus wratislaviensis NBRC 100605</name>
    <dbReference type="NCBI Taxonomy" id="1219028"/>
    <lineage>
        <taxon>Bacteria</taxon>
        <taxon>Bacillati</taxon>
        <taxon>Actinomycetota</taxon>
        <taxon>Actinomycetes</taxon>
        <taxon>Mycobacteriales</taxon>
        <taxon>Nocardiaceae</taxon>
        <taxon>Rhodococcus</taxon>
    </lineage>
</organism>
<dbReference type="EMBL" id="BAWF01000093">
    <property type="protein sequence ID" value="GAF49533.1"/>
    <property type="molecule type" value="Genomic_DNA"/>
</dbReference>
<reference evidence="2 3" key="1">
    <citation type="submission" date="2014-02" db="EMBL/GenBank/DDBJ databases">
        <title>Whole genome shotgun sequence of Rhodococcus wratislaviensis NBRC 100605.</title>
        <authorList>
            <person name="Hosoyama A."/>
            <person name="Tsuchikane K."/>
            <person name="Yoshida I."/>
            <person name="Ohji S."/>
            <person name="Ichikawa N."/>
            <person name="Yamazoe A."/>
            <person name="Fujita N."/>
        </authorList>
    </citation>
    <scope>NUCLEOTIDE SEQUENCE [LARGE SCALE GENOMIC DNA]</scope>
    <source>
        <strain evidence="2 3">NBRC 100605</strain>
    </source>
</reference>
<feature type="region of interest" description="Disordered" evidence="1">
    <location>
        <begin position="1"/>
        <end position="34"/>
    </location>
</feature>
<gene>
    <name evidence="2" type="ORF">RW1_093_00200</name>
</gene>
<name>X0Q0S3_RHOWR</name>
<sequence>MPGCSVTLDSTCISPRPDRPGSTSWSDGAGSSPAELLRRGVHKSVAALEEDVCAWIENRNQDHKPFIWRKTAEEILDSLSKYGEISGPKH</sequence>
<protein>
    <recommendedName>
        <fullName evidence="4">Transposase</fullName>
    </recommendedName>
</protein>
<dbReference type="Proteomes" id="UP000019491">
    <property type="component" value="Unassembled WGS sequence"/>
</dbReference>